<organism evidence="2 3">
    <name type="scientific">Carnegiea gigantea</name>
    <dbReference type="NCBI Taxonomy" id="171969"/>
    <lineage>
        <taxon>Eukaryota</taxon>
        <taxon>Viridiplantae</taxon>
        <taxon>Streptophyta</taxon>
        <taxon>Embryophyta</taxon>
        <taxon>Tracheophyta</taxon>
        <taxon>Spermatophyta</taxon>
        <taxon>Magnoliopsida</taxon>
        <taxon>eudicotyledons</taxon>
        <taxon>Gunneridae</taxon>
        <taxon>Pentapetalae</taxon>
        <taxon>Caryophyllales</taxon>
        <taxon>Cactineae</taxon>
        <taxon>Cactaceae</taxon>
        <taxon>Cactoideae</taxon>
        <taxon>Echinocereeae</taxon>
        <taxon>Carnegiea</taxon>
    </lineage>
</organism>
<accession>A0A9Q1KB03</accession>
<name>A0A9Q1KB03_9CARY</name>
<dbReference type="EMBL" id="JAKOGI010000185">
    <property type="protein sequence ID" value="KAJ8440726.1"/>
    <property type="molecule type" value="Genomic_DNA"/>
</dbReference>
<comment type="caution">
    <text evidence="2">The sequence shown here is derived from an EMBL/GenBank/DDBJ whole genome shotgun (WGS) entry which is preliminary data.</text>
</comment>
<evidence type="ECO:0000313" key="3">
    <source>
        <dbReference type="Proteomes" id="UP001153076"/>
    </source>
</evidence>
<evidence type="ECO:0000256" key="1">
    <source>
        <dbReference type="SAM" id="MobiDB-lite"/>
    </source>
</evidence>
<feature type="region of interest" description="Disordered" evidence="1">
    <location>
        <begin position="1"/>
        <end position="22"/>
    </location>
</feature>
<dbReference type="Proteomes" id="UP001153076">
    <property type="component" value="Unassembled WGS sequence"/>
</dbReference>
<sequence length="162" mass="18858">MVRPTSLQSSLDGNSSSRATSDLTALELRLQRVNKKPDDDLEMTQTSLQERFRGPLGKMERMREKSILDDFKESRGSGDRLEVVMVWWRWMTEEWRSATEGRVVVVRRNDKVEESLDSYRKAFDAVYLYLTQEYHGEYSLEGLKETTPPVLVSVITARNYTK</sequence>
<protein>
    <submittedName>
        <fullName evidence="2">Uncharacterized protein</fullName>
    </submittedName>
</protein>
<evidence type="ECO:0000313" key="2">
    <source>
        <dbReference type="EMBL" id="KAJ8440726.1"/>
    </source>
</evidence>
<proteinExistence type="predicted"/>
<feature type="compositionally biased region" description="Low complexity" evidence="1">
    <location>
        <begin position="1"/>
        <end position="17"/>
    </location>
</feature>
<gene>
    <name evidence="2" type="ORF">Cgig2_005457</name>
</gene>
<dbReference type="AlphaFoldDB" id="A0A9Q1KB03"/>
<reference evidence="2" key="1">
    <citation type="submission" date="2022-04" db="EMBL/GenBank/DDBJ databases">
        <title>Carnegiea gigantea Genome sequencing and assembly v2.</title>
        <authorList>
            <person name="Copetti D."/>
            <person name="Sanderson M.J."/>
            <person name="Burquez A."/>
            <person name="Wojciechowski M.F."/>
        </authorList>
    </citation>
    <scope>NUCLEOTIDE SEQUENCE</scope>
    <source>
        <strain evidence="2">SGP5-SGP5p</strain>
        <tissue evidence="2">Aerial part</tissue>
    </source>
</reference>
<keyword evidence="3" id="KW-1185">Reference proteome</keyword>